<feature type="transmembrane region" description="Helical" evidence="8">
    <location>
        <begin position="270"/>
        <end position="290"/>
    </location>
</feature>
<feature type="transmembrane region" description="Helical" evidence="8">
    <location>
        <begin position="369"/>
        <end position="390"/>
    </location>
</feature>
<keyword evidence="3 7" id="KW-0812">Transmembrane</keyword>
<sequence>MTSFLPPAFIFIAGAALIPFLNGRLRQAYMILLPCLAFLNLLNMPEGNSWVLNFWEYQLTFARVDKLSMVFAYIFVIMSFAGAIFALHEKDKMQLTAAFLYAGSSLGVVFAGDLLTLFIFWEIMAFASVCLVFARDTQAAIKAAFRYIMVHLFGGLLLLIGILMHVAETGSLEFNLIGLDGLASVFILLGFALNAAIPPLSAWLTDAYPESTVIGTVFLSAFTTKTAVYTLARGFAGTEILMWAGITMIIYGIVFAILENDMRRVLSYSIINQVGFMIVGIGIGTTLAINGAASHAFAHILYKALLMMSAGAVLYLTGRSRCTELGGLYKTMHWTLIFCLVGAASISSFPLTGGFTTKSMIASAAGHEHITIIWLLLTLASAGVFLHAGIKFPYFVFFAKDSGLRPSEKDLPVNMLVAMGFLSFMCILIGVYPQVLYQLLPYPVDYVPYTGDHVVSQLQLLMFSALAFFMLLKYLKRTETLTLDTDWFYRRGAKIVVAALAIPVSWTHNKLGYIFLEKIPNFVIWFGKNPLGAIKIGADTLVVSMVGGKEAKKRLEQEKAAYPGVLKQWSISSAVAIAMVLFAAYMMLFFFR</sequence>
<keyword evidence="6 8" id="KW-0472">Membrane</keyword>
<name>A0AAW7ZEM7_9FIRM</name>
<evidence type="ECO:0000256" key="1">
    <source>
        <dbReference type="ARBA" id="ARBA00004651"/>
    </source>
</evidence>
<evidence type="ECO:0000259" key="9">
    <source>
        <dbReference type="Pfam" id="PF00361"/>
    </source>
</evidence>
<feature type="transmembrane region" description="Helical" evidence="8">
    <location>
        <begin position="487"/>
        <end position="506"/>
    </location>
</feature>
<comment type="subcellular location">
    <subcellularLocation>
        <location evidence="1">Cell membrane</location>
        <topology evidence="1">Multi-pass membrane protein</topology>
    </subcellularLocation>
    <subcellularLocation>
        <location evidence="7">Membrane</location>
        <topology evidence="7">Multi-pass membrane protein</topology>
    </subcellularLocation>
</comment>
<feature type="transmembrane region" description="Helical" evidence="8">
    <location>
        <begin position="29"/>
        <end position="47"/>
    </location>
</feature>
<feature type="transmembrane region" description="Helical" evidence="8">
    <location>
        <begin position="6"/>
        <end position="22"/>
    </location>
</feature>
<reference evidence="10" key="2">
    <citation type="submission" date="2023-03" db="EMBL/GenBank/DDBJ databases">
        <authorList>
            <person name="Zhang Z."/>
        </authorList>
    </citation>
    <scope>NUCLEOTIDE SEQUENCE</scope>
    <source>
        <strain evidence="10">DSA</strain>
    </source>
</reference>
<feature type="transmembrane region" description="Helical" evidence="8">
    <location>
        <begin position="328"/>
        <end position="349"/>
    </location>
</feature>
<feature type="transmembrane region" description="Helical" evidence="8">
    <location>
        <begin position="67"/>
        <end position="87"/>
    </location>
</feature>
<dbReference type="RefSeq" id="WP_304543058.1">
    <property type="nucleotide sequence ID" value="NZ_JARPTC010000016.1"/>
</dbReference>
<organism evidence="10 11">
    <name type="scientific">Desulforamulus aquiferis</name>
    <dbReference type="NCBI Taxonomy" id="1397668"/>
    <lineage>
        <taxon>Bacteria</taxon>
        <taxon>Bacillati</taxon>
        <taxon>Bacillota</taxon>
        <taxon>Clostridia</taxon>
        <taxon>Eubacteriales</taxon>
        <taxon>Peptococcaceae</taxon>
        <taxon>Desulforamulus</taxon>
    </lineage>
</organism>
<dbReference type="InterPro" id="IPR001750">
    <property type="entry name" value="ND/Mrp_TM"/>
</dbReference>
<dbReference type="Pfam" id="PF00361">
    <property type="entry name" value="Proton_antipo_M"/>
    <property type="match status" value="1"/>
</dbReference>
<evidence type="ECO:0000256" key="8">
    <source>
        <dbReference type="SAM" id="Phobius"/>
    </source>
</evidence>
<keyword evidence="4 8" id="KW-1133">Transmembrane helix</keyword>
<evidence type="ECO:0000256" key="6">
    <source>
        <dbReference type="ARBA" id="ARBA00023136"/>
    </source>
</evidence>
<feature type="transmembrane region" description="Helical" evidence="8">
    <location>
        <begin position="176"/>
        <end position="197"/>
    </location>
</feature>
<dbReference type="InterPro" id="IPR003918">
    <property type="entry name" value="NADH_UbQ_OxRdtase"/>
</dbReference>
<feature type="transmembrane region" description="Helical" evidence="8">
    <location>
        <begin position="411"/>
        <end position="434"/>
    </location>
</feature>
<evidence type="ECO:0000256" key="5">
    <source>
        <dbReference type="ARBA" id="ARBA00023002"/>
    </source>
</evidence>
<feature type="domain" description="NADH:quinone oxidoreductase/Mrp antiporter transmembrane" evidence="9">
    <location>
        <begin position="111"/>
        <end position="378"/>
    </location>
</feature>
<proteinExistence type="predicted"/>
<dbReference type="EMBL" id="JARPTC010000016">
    <property type="protein sequence ID" value="MDO7787753.1"/>
    <property type="molecule type" value="Genomic_DNA"/>
</dbReference>
<feature type="transmembrane region" description="Helical" evidence="8">
    <location>
        <begin position="296"/>
        <end position="316"/>
    </location>
</feature>
<evidence type="ECO:0000313" key="10">
    <source>
        <dbReference type="EMBL" id="MDO7787753.1"/>
    </source>
</evidence>
<dbReference type="NCBIfam" id="NF009310">
    <property type="entry name" value="PRK12668.1"/>
    <property type="match status" value="1"/>
</dbReference>
<feature type="transmembrane region" description="Helical" evidence="8">
    <location>
        <begin position="99"/>
        <end position="124"/>
    </location>
</feature>
<dbReference type="AlphaFoldDB" id="A0AAW7ZEM7"/>
<gene>
    <name evidence="10" type="ORF">P6N53_11040</name>
</gene>
<dbReference type="InterPro" id="IPR052175">
    <property type="entry name" value="ComplexI-like_HydComp"/>
</dbReference>
<protein>
    <submittedName>
        <fullName evidence="10">Na(+)/H(+) antiporter subunit D</fullName>
    </submittedName>
</protein>
<feature type="transmembrane region" description="Helical" evidence="8">
    <location>
        <begin position="569"/>
        <end position="591"/>
    </location>
</feature>
<dbReference type="GO" id="GO:0008137">
    <property type="term" value="F:NADH dehydrogenase (ubiquinone) activity"/>
    <property type="evidence" value="ECO:0007669"/>
    <property type="project" value="InterPro"/>
</dbReference>
<evidence type="ECO:0000256" key="4">
    <source>
        <dbReference type="ARBA" id="ARBA00022989"/>
    </source>
</evidence>
<keyword evidence="5" id="KW-0560">Oxidoreductase</keyword>
<reference evidence="10" key="1">
    <citation type="journal article" date="2023" name="J. Hazard. Mater.">
        <title>Anaerobic biodegradation of pyrene and benzo[a]pyrene by a new sulfate-reducing Desulforamulus aquiferis strain DSA.</title>
        <authorList>
            <person name="Zhang Z."/>
            <person name="Sun J."/>
            <person name="Gong X."/>
            <person name="Wang C."/>
            <person name="Wang H."/>
        </authorList>
    </citation>
    <scope>NUCLEOTIDE SEQUENCE</scope>
    <source>
        <strain evidence="10">DSA</strain>
    </source>
</reference>
<keyword evidence="11" id="KW-1185">Reference proteome</keyword>
<dbReference type="GO" id="GO:0005886">
    <property type="term" value="C:plasma membrane"/>
    <property type="evidence" value="ECO:0007669"/>
    <property type="project" value="UniProtKB-SubCell"/>
</dbReference>
<accession>A0AAW7ZEM7</accession>
<evidence type="ECO:0000313" key="11">
    <source>
        <dbReference type="Proteomes" id="UP001172911"/>
    </source>
</evidence>
<feature type="transmembrane region" description="Helical" evidence="8">
    <location>
        <begin position="144"/>
        <end position="164"/>
    </location>
</feature>
<evidence type="ECO:0000256" key="3">
    <source>
        <dbReference type="ARBA" id="ARBA00022692"/>
    </source>
</evidence>
<evidence type="ECO:0000256" key="2">
    <source>
        <dbReference type="ARBA" id="ARBA00022475"/>
    </source>
</evidence>
<dbReference type="GO" id="GO:0016491">
    <property type="term" value="F:oxidoreductase activity"/>
    <property type="evidence" value="ECO:0007669"/>
    <property type="project" value="UniProtKB-KW"/>
</dbReference>
<evidence type="ECO:0000256" key="7">
    <source>
        <dbReference type="RuleBase" id="RU000320"/>
    </source>
</evidence>
<comment type="caution">
    <text evidence="10">The sequence shown here is derived from an EMBL/GenBank/DDBJ whole genome shotgun (WGS) entry which is preliminary data.</text>
</comment>
<dbReference type="PANTHER" id="PTHR42682">
    <property type="entry name" value="HYDROGENASE-4 COMPONENT F"/>
    <property type="match status" value="1"/>
</dbReference>
<dbReference type="GO" id="GO:0042773">
    <property type="term" value="P:ATP synthesis coupled electron transport"/>
    <property type="evidence" value="ECO:0007669"/>
    <property type="project" value="InterPro"/>
</dbReference>
<feature type="transmembrane region" description="Helical" evidence="8">
    <location>
        <begin position="454"/>
        <end position="475"/>
    </location>
</feature>
<keyword evidence="2" id="KW-1003">Cell membrane</keyword>
<dbReference type="PANTHER" id="PTHR42682:SF4">
    <property type="entry name" value="NADH-UBIQUINONE_PLASTOQUINONE"/>
    <property type="match status" value="1"/>
</dbReference>
<dbReference type="PRINTS" id="PR01437">
    <property type="entry name" value="NUOXDRDTASE4"/>
</dbReference>
<feature type="transmembrane region" description="Helical" evidence="8">
    <location>
        <begin position="240"/>
        <end position="258"/>
    </location>
</feature>
<dbReference type="Proteomes" id="UP001172911">
    <property type="component" value="Unassembled WGS sequence"/>
</dbReference>